<gene>
    <name evidence="2" type="ORF">O3P69_008419</name>
</gene>
<evidence type="ECO:0000313" key="2">
    <source>
        <dbReference type="EMBL" id="KAK8375600.1"/>
    </source>
</evidence>
<name>A0AAW0SLG9_SCYPA</name>
<feature type="region of interest" description="Disordered" evidence="1">
    <location>
        <begin position="42"/>
        <end position="63"/>
    </location>
</feature>
<accession>A0AAW0SLG9</accession>
<dbReference type="Proteomes" id="UP001487740">
    <property type="component" value="Unassembled WGS sequence"/>
</dbReference>
<keyword evidence="3" id="KW-1185">Reference proteome</keyword>
<evidence type="ECO:0000256" key="1">
    <source>
        <dbReference type="SAM" id="MobiDB-lite"/>
    </source>
</evidence>
<dbReference type="EMBL" id="JARAKH010000049">
    <property type="protein sequence ID" value="KAK8375600.1"/>
    <property type="molecule type" value="Genomic_DNA"/>
</dbReference>
<reference evidence="2 3" key="1">
    <citation type="submission" date="2023-03" db="EMBL/GenBank/DDBJ databases">
        <title>High-quality genome of Scylla paramamosain provides insights in environmental adaptation.</title>
        <authorList>
            <person name="Zhang L."/>
        </authorList>
    </citation>
    <scope>NUCLEOTIDE SEQUENCE [LARGE SCALE GENOMIC DNA]</scope>
    <source>
        <strain evidence="2">LZ_2023a</strain>
        <tissue evidence="2">Muscle</tissue>
    </source>
</reference>
<protein>
    <submittedName>
        <fullName evidence="2">Uncharacterized protein</fullName>
    </submittedName>
</protein>
<proteinExistence type="predicted"/>
<comment type="caution">
    <text evidence="2">The sequence shown here is derived from an EMBL/GenBank/DDBJ whole genome shotgun (WGS) entry which is preliminary data.</text>
</comment>
<dbReference type="AlphaFoldDB" id="A0AAW0SLG9"/>
<organism evidence="2 3">
    <name type="scientific">Scylla paramamosain</name>
    <name type="common">Mud crab</name>
    <dbReference type="NCBI Taxonomy" id="85552"/>
    <lineage>
        <taxon>Eukaryota</taxon>
        <taxon>Metazoa</taxon>
        <taxon>Ecdysozoa</taxon>
        <taxon>Arthropoda</taxon>
        <taxon>Crustacea</taxon>
        <taxon>Multicrustacea</taxon>
        <taxon>Malacostraca</taxon>
        <taxon>Eumalacostraca</taxon>
        <taxon>Eucarida</taxon>
        <taxon>Decapoda</taxon>
        <taxon>Pleocyemata</taxon>
        <taxon>Brachyura</taxon>
        <taxon>Eubrachyura</taxon>
        <taxon>Portunoidea</taxon>
        <taxon>Portunidae</taxon>
        <taxon>Portuninae</taxon>
        <taxon>Scylla</taxon>
    </lineage>
</organism>
<sequence>MNERCSNVVADVVEWLRQTVSEEEARVAVLACRSLTGMLGWREEQEEEEAPHVTQESGGSGRRCGAREVLLMARPRPCASCEAQGTETLYSLINLERQTIFHCRPAAGRAGLRTPPHMHRAGAGVA</sequence>
<evidence type="ECO:0000313" key="3">
    <source>
        <dbReference type="Proteomes" id="UP001487740"/>
    </source>
</evidence>